<sequence>MPLSEVRTPAAPARGRTPARSPLATLLGVLAAVVALAAPLLGAAAPASAAPRTITLAPGPHVRVEFRDAVEALRPGDTLQLAPGTYEIGYLWLKVARGLASAPIVVKAQDWRRPPLLRGGLNLTDADHWTLHRLRVEATAPNGPALHMTGGTGWRVTSSEFFGARNTDAYANVAIDGGGGYPRGFVFSQNCVHDAGRSERWKTDHNIYVKFRGAPGSGGTISKNTIYNHQNGAGIKLGDGGLPGAPGPWGVKVEQNTIAQGGRQVLLSHDVRGNVVVGNLLYGSTEPFTTADRRTTGIYALMVSGTGNKVADNYVARASMALRDPYGKVGVSGVTAVRPDPGFRGTGSCAALDPTYWKARYYGRTSTGVYRS</sequence>
<keyword evidence="2" id="KW-1185">Reference proteome</keyword>
<dbReference type="Gene3D" id="2.160.20.10">
    <property type="entry name" value="Single-stranded right-handed beta-helix, Pectin lyase-like"/>
    <property type="match status" value="1"/>
</dbReference>
<organism evidence="1 2">
    <name type="scientific">Vallicoccus soli</name>
    <dbReference type="NCBI Taxonomy" id="2339232"/>
    <lineage>
        <taxon>Bacteria</taxon>
        <taxon>Bacillati</taxon>
        <taxon>Actinomycetota</taxon>
        <taxon>Actinomycetes</taxon>
        <taxon>Motilibacterales</taxon>
        <taxon>Vallicoccaceae</taxon>
        <taxon>Vallicoccus</taxon>
    </lineage>
</organism>
<dbReference type="InterPro" id="IPR011050">
    <property type="entry name" value="Pectin_lyase_fold/virulence"/>
</dbReference>
<evidence type="ECO:0000313" key="1">
    <source>
        <dbReference type="EMBL" id="RJK95353.1"/>
    </source>
</evidence>
<dbReference type="RefSeq" id="WP_119950706.1">
    <property type="nucleotide sequence ID" value="NZ_QZEZ01000005.1"/>
</dbReference>
<dbReference type="EMBL" id="QZEZ01000005">
    <property type="protein sequence ID" value="RJK95353.1"/>
    <property type="molecule type" value="Genomic_DNA"/>
</dbReference>
<protein>
    <recommendedName>
        <fullName evidence="3">Right handed beta helix domain-containing protein</fullName>
    </recommendedName>
</protein>
<evidence type="ECO:0000313" key="2">
    <source>
        <dbReference type="Proteomes" id="UP000265614"/>
    </source>
</evidence>
<reference evidence="1 2" key="1">
    <citation type="submission" date="2018-09" db="EMBL/GenBank/DDBJ databases">
        <title>YIM 75000 draft genome.</title>
        <authorList>
            <person name="Tang S."/>
            <person name="Feng Y."/>
        </authorList>
    </citation>
    <scope>NUCLEOTIDE SEQUENCE [LARGE SCALE GENOMIC DNA]</scope>
    <source>
        <strain evidence="1 2">YIM 75000</strain>
    </source>
</reference>
<name>A0A3A3YXA9_9ACTN</name>
<evidence type="ECO:0008006" key="3">
    <source>
        <dbReference type="Google" id="ProtNLM"/>
    </source>
</evidence>
<dbReference type="SUPFAM" id="SSF51126">
    <property type="entry name" value="Pectin lyase-like"/>
    <property type="match status" value="1"/>
</dbReference>
<comment type="caution">
    <text evidence="1">The sequence shown here is derived from an EMBL/GenBank/DDBJ whole genome shotgun (WGS) entry which is preliminary data.</text>
</comment>
<dbReference type="OrthoDB" id="264773at2"/>
<dbReference type="InterPro" id="IPR012334">
    <property type="entry name" value="Pectin_lyas_fold"/>
</dbReference>
<proteinExistence type="predicted"/>
<dbReference type="Proteomes" id="UP000265614">
    <property type="component" value="Unassembled WGS sequence"/>
</dbReference>
<accession>A0A3A3YXA9</accession>
<dbReference type="AlphaFoldDB" id="A0A3A3YXA9"/>
<gene>
    <name evidence="1" type="ORF">D5H78_11860</name>
</gene>